<gene>
    <name evidence="1" type="ORF">HUU93_16080</name>
</gene>
<dbReference type="EMBL" id="JABWDC010000129">
    <property type="protein sequence ID" value="NUN88072.1"/>
    <property type="molecule type" value="Genomic_DNA"/>
</dbReference>
<evidence type="ECO:0000313" key="1">
    <source>
        <dbReference type="EMBL" id="NUN88072.1"/>
    </source>
</evidence>
<reference evidence="1 2" key="2">
    <citation type="submission" date="2020-07" db="EMBL/GenBank/DDBJ databases">
        <title>Bacterial metabolism rescues the inhibition of intestinal drug absorption by food and drug additives.</title>
        <authorList>
            <person name="Zou L."/>
            <person name="Spanogiannopoulos P."/>
            <person name="Chien H.-C."/>
            <person name="Pieper L.M."/>
            <person name="Cai W."/>
            <person name="Khuri N."/>
            <person name="Pottel J."/>
            <person name="Vora B."/>
            <person name="Ni Z."/>
            <person name="Tsakalozou E."/>
            <person name="Zhang W."/>
            <person name="Shoichet B.K."/>
            <person name="Giacomini K.M."/>
            <person name="Turnbaugh P.J."/>
        </authorList>
    </citation>
    <scope>NUCLEOTIDE SEQUENCE [LARGE SCALE GENOMIC DNA]</scope>
    <source>
        <strain evidence="1 2">F22</strain>
    </source>
</reference>
<name>A0A849XVR6_9FIRM</name>
<organism evidence="1 2">
    <name type="scientific">Coprococcus comes</name>
    <dbReference type="NCBI Taxonomy" id="410072"/>
    <lineage>
        <taxon>Bacteria</taxon>
        <taxon>Bacillati</taxon>
        <taxon>Bacillota</taxon>
        <taxon>Clostridia</taxon>
        <taxon>Lachnospirales</taxon>
        <taxon>Lachnospiraceae</taxon>
        <taxon>Coprococcus</taxon>
    </lineage>
</organism>
<dbReference type="RefSeq" id="WP_175306307.1">
    <property type="nucleotide sequence ID" value="NZ_JADNES010000005.1"/>
</dbReference>
<reference evidence="1 2" key="1">
    <citation type="submission" date="2020-04" db="EMBL/GenBank/DDBJ databases">
        <authorList>
            <person name="Pieper L."/>
        </authorList>
    </citation>
    <scope>NUCLEOTIDE SEQUENCE [LARGE SCALE GENOMIC DNA]</scope>
    <source>
        <strain evidence="1 2">F22</strain>
    </source>
</reference>
<dbReference type="Proteomes" id="UP000554488">
    <property type="component" value="Unassembled WGS sequence"/>
</dbReference>
<proteinExistence type="predicted"/>
<comment type="caution">
    <text evidence="1">The sequence shown here is derived from an EMBL/GenBank/DDBJ whole genome shotgun (WGS) entry which is preliminary data.</text>
</comment>
<dbReference type="AlphaFoldDB" id="A0A849XVR6"/>
<protein>
    <submittedName>
        <fullName evidence="1">Uncharacterized protein</fullName>
    </submittedName>
</protein>
<evidence type="ECO:0000313" key="2">
    <source>
        <dbReference type="Proteomes" id="UP000554488"/>
    </source>
</evidence>
<accession>A0A849XVR6</accession>
<sequence length="88" mass="9920">MSMARYHYTRENENGVVLYLESEPAEDAMDEFDDEIAVGFSGNGYLSFWTRCRRAAEALPNGLKYAAGGRCVITDTFTGEEKIWRVGL</sequence>